<name>A0ABT1ZNB0_9BURK</name>
<evidence type="ECO:0000256" key="2">
    <source>
        <dbReference type="ARBA" id="ARBA00022448"/>
    </source>
</evidence>
<dbReference type="RefSeq" id="WP_258816004.1">
    <property type="nucleotide sequence ID" value="NZ_JANUGW010000004.1"/>
</dbReference>
<dbReference type="Pfam" id="PF00230">
    <property type="entry name" value="MIP"/>
    <property type="match status" value="1"/>
</dbReference>
<feature type="transmembrane region" description="Helical" evidence="7">
    <location>
        <begin position="215"/>
        <end position="234"/>
    </location>
</feature>
<keyword evidence="3 6" id="KW-0812">Transmembrane</keyword>
<keyword evidence="2 6" id="KW-0813">Transport</keyword>
<dbReference type="PANTHER" id="PTHR45724:SF13">
    <property type="entry name" value="AQUAPORIN NIP1-1-RELATED"/>
    <property type="match status" value="1"/>
</dbReference>
<sequence length="256" mass="25811">MTHSARTILIPDDTSTPHVVTLPRRLVAEGLGTALLLAVVVGSAIMGDRLAGGNAAIALLVNSIASGCGLVVLILTFGAVSGAHLNPVVTLAEVWQRNLPAGLALPYVGAQVIGAFAGVAVAHLMFGEPVFAAATQARTGAGLWWSEGVATFGLIATIIGCARTRPAVTPYAAALCIVAGYWFTASSSFANPALTLARAATGTCAGIRLADVPGYVLAQLCGAAAAVFVASWLYPRAARPVTTGAVEPSPADRVAA</sequence>
<organism evidence="8 9">
    <name type="scientific">Massilia pinisoli</name>
    <dbReference type="NCBI Taxonomy" id="1772194"/>
    <lineage>
        <taxon>Bacteria</taxon>
        <taxon>Pseudomonadati</taxon>
        <taxon>Pseudomonadota</taxon>
        <taxon>Betaproteobacteria</taxon>
        <taxon>Burkholderiales</taxon>
        <taxon>Oxalobacteraceae</taxon>
        <taxon>Telluria group</taxon>
        <taxon>Massilia</taxon>
    </lineage>
</organism>
<protein>
    <submittedName>
        <fullName evidence="8">Aquaporin family protein</fullName>
    </submittedName>
</protein>
<dbReference type="EMBL" id="JANUGW010000004">
    <property type="protein sequence ID" value="MCS0581401.1"/>
    <property type="molecule type" value="Genomic_DNA"/>
</dbReference>
<keyword evidence="9" id="KW-1185">Reference proteome</keyword>
<dbReference type="PANTHER" id="PTHR45724">
    <property type="entry name" value="AQUAPORIN NIP2-1"/>
    <property type="match status" value="1"/>
</dbReference>
<dbReference type="Proteomes" id="UP001204151">
    <property type="component" value="Unassembled WGS sequence"/>
</dbReference>
<keyword evidence="4 7" id="KW-1133">Transmembrane helix</keyword>
<dbReference type="InterPro" id="IPR000425">
    <property type="entry name" value="MIP"/>
</dbReference>
<gene>
    <name evidence="8" type="ORF">NX784_07340</name>
</gene>
<evidence type="ECO:0000256" key="6">
    <source>
        <dbReference type="RuleBase" id="RU000477"/>
    </source>
</evidence>
<keyword evidence="5 7" id="KW-0472">Membrane</keyword>
<reference evidence="8 9" key="1">
    <citation type="submission" date="2022-08" db="EMBL/GenBank/DDBJ databases">
        <title>Reclassification of Massilia species as members of the genera Telluria, Duganella, Pseudoduganella, Mokoshia gen. nov. and Zemynaea gen. nov. using orthogonal and non-orthogonal genome-based approaches.</title>
        <authorList>
            <person name="Bowman J.P."/>
        </authorList>
    </citation>
    <scope>NUCLEOTIDE SEQUENCE [LARGE SCALE GENOMIC DNA]</scope>
    <source>
        <strain evidence="8 9">JCM 31316</strain>
    </source>
</reference>
<evidence type="ECO:0000313" key="9">
    <source>
        <dbReference type="Proteomes" id="UP001204151"/>
    </source>
</evidence>
<evidence type="ECO:0000256" key="5">
    <source>
        <dbReference type="ARBA" id="ARBA00023136"/>
    </source>
</evidence>
<feature type="transmembrane region" description="Helical" evidence="7">
    <location>
        <begin position="26"/>
        <end position="45"/>
    </location>
</feature>
<feature type="transmembrane region" description="Helical" evidence="7">
    <location>
        <begin position="101"/>
        <end position="122"/>
    </location>
</feature>
<evidence type="ECO:0000256" key="7">
    <source>
        <dbReference type="SAM" id="Phobius"/>
    </source>
</evidence>
<dbReference type="SUPFAM" id="SSF81338">
    <property type="entry name" value="Aquaporin-like"/>
    <property type="match status" value="1"/>
</dbReference>
<evidence type="ECO:0000256" key="3">
    <source>
        <dbReference type="ARBA" id="ARBA00022692"/>
    </source>
</evidence>
<evidence type="ECO:0000313" key="8">
    <source>
        <dbReference type="EMBL" id="MCS0581401.1"/>
    </source>
</evidence>
<evidence type="ECO:0000256" key="4">
    <source>
        <dbReference type="ARBA" id="ARBA00022989"/>
    </source>
</evidence>
<comment type="similarity">
    <text evidence="6">Belongs to the MIP/aquaporin (TC 1.A.8) family.</text>
</comment>
<dbReference type="InterPro" id="IPR023271">
    <property type="entry name" value="Aquaporin-like"/>
</dbReference>
<accession>A0ABT1ZNB0</accession>
<dbReference type="Gene3D" id="1.20.1080.10">
    <property type="entry name" value="Glycerol uptake facilitator protein"/>
    <property type="match status" value="1"/>
</dbReference>
<dbReference type="InterPro" id="IPR034294">
    <property type="entry name" value="Aquaporin_transptr"/>
</dbReference>
<comment type="caution">
    <text evidence="8">The sequence shown here is derived from an EMBL/GenBank/DDBJ whole genome shotgun (WGS) entry which is preliminary data.</text>
</comment>
<dbReference type="PRINTS" id="PR00783">
    <property type="entry name" value="MINTRINSICP"/>
</dbReference>
<feature type="transmembrane region" description="Helical" evidence="7">
    <location>
        <begin position="57"/>
        <end position="80"/>
    </location>
</feature>
<evidence type="ECO:0000256" key="1">
    <source>
        <dbReference type="ARBA" id="ARBA00004141"/>
    </source>
</evidence>
<feature type="transmembrane region" description="Helical" evidence="7">
    <location>
        <begin position="142"/>
        <end position="161"/>
    </location>
</feature>
<comment type="subcellular location">
    <subcellularLocation>
        <location evidence="1">Membrane</location>
        <topology evidence="1">Multi-pass membrane protein</topology>
    </subcellularLocation>
</comment>
<proteinExistence type="inferred from homology"/>